<organism evidence="1 2">
    <name type="scientific">Zarea fungicola</name>
    <dbReference type="NCBI Taxonomy" id="93591"/>
    <lineage>
        <taxon>Eukaryota</taxon>
        <taxon>Fungi</taxon>
        <taxon>Dikarya</taxon>
        <taxon>Ascomycota</taxon>
        <taxon>Pezizomycotina</taxon>
        <taxon>Sordariomycetes</taxon>
        <taxon>Hypocreomycetidae</taxon>
        <taxon>Hypocreales</taxon>
        <taxon>Cordycipitaceae</taxon>
        <taxon>Zarea</taxon>
    </lineage>
</organism>
<name>A0ACC1NQC4_9HYPO</name>
<dbReference type="Proteomes" id="UP001143910">
    <property type="component" value="Unassembled WGS sequence"/>
</dbReference>
<reference evidence="1" key="1">
    <citation type="submission" date="2022-08" db="EMBL/GenBank/DDBJ databases">
        <title>Genome Sequence of Lecanicillium fungicola.</title>
        <authorList>
            <person name="Buettner E."/>
        </authorList>
    </citation>
    <scope>NUCLEOTIDE SEQUENCE</scope>
    <source>
        <strain evidence="1">Babe33</strain>
    </source>
</reference>
<dbReference type="EMBL" id="JANJQO010000139">
    <property type="protein sequence ID" value="KAJ2981298.1"/>
    <property type="molecule type" value="Genomic_DNA"/>
</dbReference>
<keyword evidence="2" id="KW-1185">Reference proteome</keyword>
<comment type="caution">
    <text evidence="1">The sequence shown here is derived from an EMBL/GenBank/DDBJ whole genome shotgun (WGS) entry which is preliminary data.</text>
</comment>
<proteinExistence type="predicted"/>
<gene>
    <name evidence="1" type="ORF">NQ176_g2115</name>
</gene>
<accession>A0ACC1NQC4</accession>
<evidence type="ECO:0000313" key="1">
    <source>
        <dbReference type="EMBL" id="KAJ2981298.1"/>
    </source>
</evidence>
<protein>
    <submittedName>
        <fullName evidence="1">Uncharacterized protein</fullName>
    </submittedName>
</protein>
<sequence length="552" mass="60426">MLLICEMEDQEAEMESNEAETAICAHHDLNRRLVTWVEEMVLKCDGDKVPAVTSSDRHIYIQMVRERKSIIKCQLEQSPPAQSQTVNSQPSDSIPAPAPHVTASRNHPLPPDASASNYSSHNLPSNNESAQQEIAAASETAQAATLIPSRSPSVRAKSPSPPAPSTEVQIVGERLTSPAKADGASLSIEEPAQPAHTNPAVEKPLLESTTANERNTITSSAETGINQDSPIDFKSLLDSLDYRWVVILNRRKKGDKWHMLVELYEAMFEATIKPAGLASRYHYMKHKYPWLADYMGETVSSRKECSPPSEQATAGETLPESGKIGLPSTSLEATPSTIRSPSDFRARAVSCSEELAGSELEECVQSKLTTRGKTADKGSGQRTQPASSFDDVSASHVTPIRIVIENGTAAPSKASSPSGRASKRQKRSHGSDKHNAIHVDKSDHATIDGNEETSETATSRPSGGRGVASFDEAAADRTKFQDYLSKLPPPWKFVALRRKQKTTWREITALCNSFYDTEDSEAAMRKRWFDLRQKETWLEEYLADGDGNSPAD</sequence>
<evidence type="ECO:0000313" key="2">
    <source>
        <dbReference type="Proteomes" id="UP001143910"/>
    </source>
</evidence>